<dbReference type="AlphaFoldDB" id="A0AAX3LZD5"/>
<accession>A0AAX3LZD5</accession>
<gene>
    <name evidence="6" type="ORF">PQ456_19775</name>
</gene>
<keyword evidence="7" id="KW-1185">Reference proteome</keyword>
<dbReference type="NCBIfam" id="TIGR03570">
    <property type="entry name" value="NeuD_NnaD"/>
    <property type="match status" value="1"/>
</dbReference>
<dbReference type="GO" id="GO:0016740">
    <property type="term" value="F:transferase activity"/>
    <property type="evidence" value="ECO:0007669"/>
    <property type="project" value="UniProtKB-KW"/>
</dbReference>
<evidence type="ECO:0000259" key="5">
    <source>
        <dbReference type="Pfam" id="PF17836"/>
    </source>
</evidence>
<protein>
    <submittedName>
        <fullName evidence="6">Acetyltransferase</fullName>
    </submittedName>
</protein>
<evidence type="ECO:0000256" key="2">
    <source>
        <dbReference type="ARBA" id="ARBA00022737"/>
    </source>
</evidence>
<feature type="binding site" evidence="4">
    <location>
        <position position="165"/>
    </location>
    <ligand>
        <name>acetyl-CoA</name>
        <dbReference type="ChEBI" id="CHEBI:57288"/>
    </ligand>
</feature>
<keyword evidence="2" id="KW-0677">Repeat</keyword>
<organism evidence="6 7">
    <name type="scientific">Paenibacillus kyungheensis</name>
    <dbReference type="NCBI Taxonomy" id="1452732"/>
    <lineage>
        <taxon>Bacteria</taxon>
        <taxon>Bacillati</taxon>
        <taxon>Bacillota</taxon>
        <taxon>Bacilli</taxon>
        <taxon>Bacillales</taxon>
        <taxon>Paenibacillaceae</taxon>
        <taxon>Paenibacillus</taxon>
    </lineage>
</organism>
<feature type="binding site" evidence="4">
    <location>
        <position position="68"/>
    </location>
    <ligand>
        <name>substrate</name>
    </ligand>
</feature>
<sequence length="212" mass="22577">MSYIIYGAGGHAKVIIDILHANHEMIIGVVDDYFKAKEFKGIPVLGKSEDIKRIVKDYPDARFLVAIGNNNIRMNIVKQLEYFNIKWGTAIHPSAIIGSEVTIGEGTVMMPNVVVNADSVIGKHTILNTATTVDHDCSIADYVHLSPGVHTAGGVSIGERTHIGIAASLIPGVHVGKDTIVGASSCVLSDLPDEIVAVGCPAKMIKNLKDKG</sequence>
<dbReference type="SUPFAM" id="SSF51161">
    <property type="entry name" value="Trimeric LpxA-like enzymes"/>
    <property type="match status" value="1"/>
</dbReference>
<feature type="site" description="Increases basicity of active site His" evidence="3">
    <location>
        <position position="136"/>
    </location>
</feature>
<dbReference type="KEGG" id="pka:PQ456_19775"/>
<dbReference type="EMBL" id="CP117416">
    <property type="protein sequence ID" value="WCT55359.1"/>
    <property type="molecule type" value="Genomic_DNA"/>
</dbReference>
<dbReference type="RefSeq" id="WP_273613739.1">
    <property type="nucleotide sequence ID" value="NZ_CP117416.1"/>
</dbReference>
<reference evidence="6 7" key="1">
    <citation type="submission" date="2023-02" db="EMBL/GenBank/DDBJ databases">
        <title>Genome sequence of Paenibacillus kyungheensis KACC 18744.</title>
        <authorList>
            <person name="Kim S."/>
            <person name="Heo J."/>
            <person name="Kwon S.-W."/>
        </authorList>
    </citation>
    <scope>NUCLEOTIDE SEQUENCE [LARGE SCALE GENOMIC DNA]</scope>
    <source>
        <strain evidence="6 7">KACC 18744</strain>
    </source>
</reference>
<dbReference type="InterPro" id="IPR050179">
    <property type="entry name" value="Trans_hexapeptide_repeat"/>
</dbReference>
<dbReference type="InterPro" id="IPR041561">
    <property type="entry name" value="PglD_N"/>
</dbReference>
<dbReference type="Gene3D" id="3.40.50.20">
    <property type="match status" value="1"/>
</dbReference>
<dbReference type="InterPro" id="IPR011004">
    <property type="entry name" value="Trimer_LpxA-like_sf"/>
</dbReference>
<proteinExistence type="predicted"/>
<evidence type="ECO:0000256" key="4">
    <source>
        <dbReference type="PIRSR" id="PIRSR620019-2"/>
    </source>
</evidence>
<dbReference type="Proteomes" id="UP001220509">
    <property type="component" value="Chromosome"/>
</dbReference>
<feature type="active site" description="Proton acceptor" evidence="3">
    <location>
        <position position="135"/>
    </location>
</feature>
<evidence type="ECO:0000313" key="7">
    <source>
        <dbReference type="Proteomes" id="UP001220509"/>
    </source>
</evidence>
<evidence type="ECO:0000256" key="1">
    <source>
        <dbReference type="ARBA" id="ARBA00022679"/>
    </source>
</evidence>
<dbReference type="PANTHER" id="PTHR43300:SF7">
    <property type="entry name" value="UDP-N-ACETYLBACILLOSAMINE N-ACETYLTRANSFERASE"/>
    <property type="match status" value="1"/>
</dbReference>
<keyword evidence="1" id="KW-0808">Transferase</keyword>
<dbReference type="Pfam" id="PF17836">
    <property type="entry name" value="PglD_N"/>
    <property type="match status" value="1"/>
</dbReference>
<evidence type="ECO:0000256" key="3">
    <source>
        <dbReference type="PIRSR" id="PIRSR620019-1"/>
    </source>
</evidence>
<dbReference type="PROSITE" id="PS00101">
    <property type="entry name" value="HEXAPEP_TRANSFERASES"/>
    <property type="match status" value="1"/>
</dbReference>
<feature type="binding site" evidence="4">
    <location>
        <position position="144"/>
    </location>
    <ligand>
        <name>acetyl-CoA</name>
        <dbReference type="ChEBI" id="CHEBI:57288"/>
    </ligand>
</feature>
<name>A0AAX3LZD5_9BACL</name>
<dbReference type="PANTHER" id="PTHR43300">
    <property type="entry name" value="ACETYLTRANSFERASE"/>
    <property type="match status" value="1"/>
</dbReference>
<dbReference type="InterPro" id="IPR018357">
    <property type="entry name" value="Hexapep_transf_CS"/>
</dbReference>
<feature type="domain" description="PglD N-terminal" evidence="5">
    <location>
        <begin position="4"/>
        <end position="80"/>
    </location>
</feature>
<dbReference type="CDD" id="cd03360">
    <property type="entry name" value="LbH_AT_putative"/>
    <property type="match status" value="1"/>
</dbReference>
<evidence type="ECO:0000313" key="6">
    <source>
        <dbReference type="EMBL" id="WCT55359.1"/>
    </source>
</evidence>
<dbReference type="Gene3D" id="2.160.10.10">
    <property type="entry name" value="Hexapeptide repeat proteins"/>
    <property type="match status" value="1"/>
</dbReference>
<dbReference type="InterPro" id="IPR020019">
    <property type="entry name" value="AcTrfase_PglD-like"/>
</dbReference>